<dbReference type="Pfam" id="PF03193">
    <property type="entry name" value="RsgA_GTPase"/>
    <property type="match status" value="1"/>
</dbReference>
<dbReference type="PROSITE" id="PS50936">
    <property type="entry name" value="ENGC_GTPASE"/>
    <property type="match status" value="1"/>
</dbReference>
<evidence type="ECO:0000256" key="3">
    <source>
        <dbReference type="SAM" id="MobiDB-lite"/>
    </source>
</evidence>
<dbReference type="NCBIfam" id="TIGR00157">
    <property type="entry name" value="ribosome small subunit-dependent GTPase A"/>
    <property type="match status" value="1"/>
</dbReference>
<feature type="region of interest" description="Disordered" evidence="3">
    <location>
        <begin position="323"/>
        <end position="351"/>
    </location>
</feature>
<evidence type="ECO:0000313" key="5">
    <source>
        <dbReference type="EMBL" id="QNV39988.1"/>
    </source>
</evidence>
<dbReference type="GO" id="GO:0042274">
    <property type="term" value="P:ribosomal small subunit biogenesis"/>
    <property type="evidence" value="ECO:0007669"/>
    <property type="project" value="UniProtKB-UniRule"/>
</dbReference>
<reference evidence="5 6" key="1">
    <citation type="submission" date="2020-09" db="EMBL/GenBank/DDBJ databases">
        <title>Investigation of environmental microbe.</title>
        <authorList>
            <person name="Ou Y."/>
            <person name="Kang Q."/>
        </authorList>
    </citation>
    <scope>NUCLEOTIDE SEQUENCE [LARGE SCALE GENOMIC DNA]</scope>
    <source>
        <strain evidence="5 6">KJZ-9</strain>
    </source>
</reference>
<name>A0A7H2BJZ2_9MICC</name>
<feature type="binding site" evidence="2">
    <location>
        <position position="295"/>
    </location>
    <ligand>
        <name>Zn(2+)</name>
        <dbReference type="ChEBI" id="CHEBI:29105"/>
    </ligand>
</feature>
<evidence type="ECO:0000313" key="6">
    <source>
        <dbReference type="Proteomes" id="UP000516421"/>
    </source>
</evidence>
<dbReference type="InterPro" id="IPR027417">
    <property type="entry name" value="P-loop_NTPase"/>
</dbReference>
<dbReference type="GO" id="GO:0019843">
    <property type="term" value="F:rRNA binding"/>
    <property type="evidence" value="ECO:0007669"/>
    <property type="project" value="UniProtKB-KW"/>
</dbReference>
<dbReference type="RefSeq" id="WP_190617560.1">
    <property type="nucleotide sequence ID" value="NZ_CP061538.1"/>
</dbReference>
<comment type="function">
    <text evidence="2">One of several proteins that assist in the late maturation steps of the functional core of the 30S ribosomal subunit. Helps release RbfA from mature subunits. May play a role in the assembly of ribosomal proteins into the subunit. Circularly permuted GTPase that catalyzes slow GTP hydrolysis, GTPase activity is stimulated by the 30S ribosomal subunit.</text>
</comment>
<comment type="subunit">
    <text evidence="2">Monomer. Associates with 30S ribosomal subunit, binds 16S rRNA.</text>
</comment>
<keyword evidence="2" id="KW-0699">rRNA-binding</keyword>
<evidence type="ECO:0000259" key="4">
    <source>
        <dbReference type="PROSITE" id="PS50936"/>
    </source>
</evidence>
<dbReference type="EMBL" id="CP061538">
    <property type="protein sequence ID" value="QNV39988.1"/>
    <property type="molecule type" value="Genomic_DNA"/>
</dbReference>
<dbReference type="GO" id="GO:0005525">
    <property type="term" value="F:GTP binding"/>
    <property type="evidence" value="ECO:0007669"/>
    <property type="project" value="UniProtKB-UniRule"/>
</dbReference>
<dbReference type="AlphaFoldDB" id="A0A7H2BJZ2"/>
<dbReference type="PANTHER" id="PTHR32120:SF10">
    <property type="entry name" value="SMALL RIBOSOMAL SUBUNIT BIOGENESIS GTPASE RSGA"/>
    <property type="match status" value="1"/>
</dbReference>
<feature type="binding site" evidence="2">
    <location>
        <begin position="203"/>
        <end position="211"/>
    </location>
    <ligand>
        <name>GTP</name>
        <dbReference type="ChEBI" id="CHEBI:37565"/>
    </ligand>
</feature>
<dbReference type="Gene3D" id="1.10.40.50">
    <property type="entry name" value="Probable gtpase engc, domain 3"/>
    <property type="match status" value="1"/>
</dbReference>
<protein>
    <recommendedName>
        <fullName evidence="2">Small ribosomal subunit biogenesis GTPase RsgA</fullName>
        <ecNumber evidence="2">3.6.1.-</ecNumber>
    </recommendedName>
</protein>
<dbReference type="HAMAP" id="MF_01820">
    <property type="entry name" value="GTPase_RsgA"/>
    <property type="match status" value="1"/>
</dbReference>
<keyword evidence="2" id="KW-0342">GTP-binding</keyword>
<accession>A0A7H2BJZ2</accession>
<feature type="compositionally biased region" description="Basic and acidic residues" evidence="3">
    <location>
        <begin position="329"/>
        <end position="338"/>
    </location>
</feature>
<organism evidence="5 6">
    <name type="scientific">Rothia amarae</name>
    <dbReference type="NCBI Taxonomy" id="169480"/>
    <lineage>
        <taxon>Bacteria</taxon>
        <taxon>Bacillati</taxon>
        <taxon>Actinomycetota</taxon>
        <taxon>Actinomycetes</taxon>
        <taxon>Micrococcales</taxon>
        <taxon>Micrococcaceae</taxon>
        <taxon>Rothia</taxon>
    </lineage>
</organism>
<feature type="domain" description="EngC GTPase" evidence="4">
    <location>
        <begin position="113"/>
        <end position="257"/>
    </location>
</feature>
<dbReference type="GO" id="GO:0046872">
    <property type="term" value="F:metal ion binding"/>
    <property type="evidence" value="ECO:0007669"/>
    <property type="project" value="UniProtKB-KW"/>
</dbReference>
<keyword evidence="6" id="KW-1185">Reference proteome</keyword>
<comment type="cofactor">
    <cofactor evidence="2">
        <name>Zn(2+)</name>
        <dbReference type="ChEBI" id="CHEBI:29105"/>
    </cofactor>
    <text evidence="2">Binds 1 zinc ion per subunit.</text>
</comment>
<feature type="binding site" evidence="2">
    <location>
        <position position="282"/>
    </location>
    <ligand>
        <name>Zn(2+)</name>
        <dbReference type="ChEBI" id="CHEBI:29105"/>
    </ligand>
</feature>
<comment type="subcellular location">
    <subcellularLocation>
        <location evidence="2">Cytoplasm</location>
    </subcellularLocation>
</comment>
<feature type="binding site" evidence="2">
    <location>
        <position position="289"/>
    </location>
    <ligand>
        <name>Zn(2+)</name>
        <dbReference type="ChEBI" id="CHEBI:29105"/>
    </ligand>
</feature>
<keyword evidence="2" id="KW-0694">RNA-binding</keyword>
<gene>
    <name evidence="2 5" type="primary">rsgA</name>
    <name evidence="5" type="ORF">IDM48_00550</name>
</gene>
<feature type="binding site" evidence="2">
    <location>
        <begin position="152"/>
        <end position="155"/>
    </location>
    <ligand>
        <name>GTP</name>
        <dbReference type="ChEBI" id="CHEBI:37565"/>
    </ligand>
</feature>
<dbReference type="Proteomes" id="UP000516421">
    <property type="component" value="Chromosome"/>
</dbReference>
<dbReference type="PANTHER" id="PTHR32120">
    <property type="entry name" value="SMALL RIBOSOMAL SUBUNIT BIOGENESIS GTPASE RSGA"/>
    <property type="match status" value="1"/>
</dbReference>
<evidence type="ECO:0000256" key="2">
    <source>
        <dbReference type="HAMAP-Rule" id="MF_01820"/>
    </source>
</evidence>
<dbReference type="Gene3D" id="3.40.50.300">
    <property type="entry name" value="P-loop containing nucleotide triphosphate hydrolases"/>
    <property type="match status" value="1"/>
</dbReference>
<keyword evidence="2" id="KW-0547">Nucleotide-binding</keyword>
<dbReference type="KEGG" id="rama:IDM48_00550"/>
<keyword evidence="2" id="KW-0479">Metal-binding</keyword>
<evidence type="ECO:0000256" key="1">
    <source>
        <dbReference type="ARBA" id="ARBA00022517"/>
    </source>
</evidence>
<dbReference type="GO" id="GO:0005737">
    <property type="term" value="C:cytoplasm"/>
    <property type="evidence" value="ECO:0007669"/>
    <property type="project" value="UniProtKB-SubCell"/>
</dbReference>
<keyword evidence="2" id="KW-0378">Hydrolase</keyword>
<comment type="similarity">
    <text evidence="2">Belongs to the TRAFAC class YlqF/YawG GTPase family. RsgA subfamily.</text>
</comment>
<dbReference type="SUPFAM" id="SSF52540">
    <property type="entry name" value="P-loop containing nucleoside triphosphate hydrolases"/>
    <property type="match status" value="1"/>
</dbReference>
<feature type="binding site" evidence="2">
    <location>
        <position position="287"/>
    </location>
    <ligand>
        <name>Zn(2+)</name>
        <dbReference type="ChEBI" id="CHEBI:29105"/>
    </ligand>
</feature>
<dbReference type="InterPro" id="IPR010914">
    <property type="entry name" value="RsgA_GTPase_dom"/>
</dbReference>
<keyword evidence="2" id="KW-0862">Zinc</keyword>
<dbReference type="EC" id="3.6.1.-" evidence="2"/>
<dbReference type="InterPro" id="IPR004881">
    <property type="entry name" value="Ribosome_biogen_GTPase_RsgA"/>
</dbReference>
<keyword evidence="1 2" id="KW-0690">Ribosome biogenesis</keyword>
<sequence length="351" mass="38292">MKNSSQTAELLHTLGLSEGRHLVFETESRAETQLLARVIILHGNHAEVALVVDEKIVLENANLSHHLPHTPAAGDWVLVTQENKTTTIVNVAHRYTELARPSADGLSRQALASNIDTVLLVVSVEKPPSLKAIEKLMIMGWDSGATPVLVLSKIDACENLAKEMSRIENVSVGVETICCSVKTGEGLSEISQLVSQGTTTMLGASGVGKTSLLNALEGTDATTFEVRRDGQGRHTTTTRKLYMLSGGGVMLDVPGIRSLTVDVSNSAVEETFADISALANHCRFSDCQHDGDFGCAVEAAIDAGELPARRLESWQGVQRELAYQRRRNNPREMAEQRKQWKQQTKNFRKKS</sequence>
<dbReference type="CDD" id="cd01854">
    <property type="entry name" value="YjeQ_EngC"/>
    <property type="match status" value="1"/>
</dbReference>
<keyword evidence="2" id="KW-0963">Cytoplasm</keyword>
<dbReference type="GO" id="GO:0003924">
    <property type="term" value="F:GTPase activity"/>
    <property type="evidence" value="ECO:0007669"/>
    <property type="project" value="UniProtKB-UniRule"/>
</dbReference>
<proteinExistence type="inferred from homology"/>